<accession>A0ABX7YNB0</accession>
<evidence type="ECO:0000313" key="5">
    <source>
        <dbReference type="EMBL" id="QUE54948.1"/>
    </source>
</evidence>
<name>A0ABX7YNB0_9STRE</name>
<keyword evidence="6" id="KW-1185">Reference proteome</keyword>
<dbReference type="EMBL" id="CP073084">
    <property type="protein sequence ID" value="QUE54948.1"/>
    <property type="molecule type" value="Genomic_DNA"/>
</dbReference>
<dbReference type="InterPro" id="IPR051531">
    <property type="entry name" value="N-acetyltransferase"/>
</dbReference>
<dbReference type="InterPro" id="IPR000182">
    <property type="entry name" value="GNAT_dom"/>
</dbReference>
<feature type="domain" description="N-acetyltransferase" evidence="4">
    <location>
        <begin position="18"/>
        <end position="169"/>
    </location>
</feature>
<dbReference type="PROSITE" id="PS51186">
    <property type="entry name" value="GNAT"/>
    <property type="match status" value="1"/>
</dbReference>
<protein>
    <submittedName>
        <fullName evidence="5">GNAT family N-acetyltransferase</fullName>
    </submittedName>
</protein>
<dbReference type="Gene3D" id="3.40.630.30">
    <property type="match status" value="1"/>
</dbReference>
<comment type="similarity">
    <text evidence="3">Belongs to the acetyltransferase family. RimJ subfamily.</text>
</comment>
<dbReference type="PANTHER" id="PTHR43792">
    <property type="entry name" value="GNAT FAMILY, PUTATIVE (AFU_ORTHOLOGUE AFUA_3G00765)-RELATED-RELATED"/>
    <property type="match status" value="1"/>
</dbReference>
<reference evidence="5 6" key="1">
    <citation type="submission" date="2021-04" db="EMBL/GenBank/DDBJ databases">
        <title>Complete genome sequence of a novel Streptococcus species.</title>
        <authorList>
            <person name="Teng J.L.L."/>
        </authorList>
    </citation>
    <scope>NUCLEOTIDE SEQUENCE [LARGE SCALE GENOMIC DNA]</scope>
    <source>
        <strain evidence="5 6">HKU75</strain>
    </source>
</reference>
<dbReference type="RefSeq" id="WP_212572217.1">
    <property type="nucleotide sequence ID" value="NZ_CP073084.1"/>
</dbReference>
<evidence type="ECO:0000256" key="1">
    <source>
        <dbReference type="ARBA" id="ARBA00022679"/>
    </source>
</evidence>
<dbReference type="InterPro" id="IPR016181">
    <property type="entry name" value="Acyl_CoA_acyltransferase"/>
</dbReference>
<dbReference type="SUPFAM" id="SSF55729">
    <property type="entry name" value="Acyl-CoA N-acyltransferases (Nat)"/>
    <property type="match status" value="1"/>
</dbReference>
<dbReference type="Pfam" id="PF13302">
    <property type="entry name" value="Acetyltransf_3"/>
    <property type="match status" value="1"/>
</dbReference>
<dbReference type="Proteomes" id="UP000677616">
    <property type="component" value="Chromosome"/>
</dbReference>
<keyword evidence="1" id="KW-0808">Transferase</keyword>
<dbReference type="PANTHER" id="PTHR43792:SF8">
    <property type="entry name" value="[RIBOSOMAL PROTEIN US5]-ALANINE N-ACETYLTRANSFERASE"/>
    <property type="match status" value="1"/>
</dbReference>
<evidence type="ECO:0000313" key="6">
    <source>
        <dbReference type="Proteomes" id="UP000677616"/>
    </source>
</evidence>
<keyword evidence="2" id="KW-0012">Acyltransferase</keyword>
<evidence type="ECO:0000256" key="2">
    <source>
        <dbReference type="ARBA" id="ARBA00023315"/>
    </source>
</evidence>
<gene>
    <name evidence="5" type="ORF">INT76_03430</name>
</gene>
<proteinExistence type="inferred from homology"/>
<evidence type="ECO:0000259" key="4">
    <source>
        <dbReference type="PROSITE" id="PS51186"/>
    </source>
</evidence>
<evidence type="ECO:0000256" key="3">
    <source>
        <dbReference type="ARBA" id="ARBA00038502"/>
    </source>
</evidence>
<sequence length="188" mass="22030">MTIWKDLAAFATFESDRLLFRPFVFEDVNDFHAIVSNPSNLAFIFPGSKEVGESQEILVQLFMKAPLGIWALEDKKTRQMIGAIRLEKIDETRRLAEIGYFLHQDFWGQGLMTEALKNLVYLSFEELGLQQLVLIAHLENIASQQVAQKAGFKLIRRYRGSDRYSHKMRDYCQFALHKKEFRLEMYEE</sequence>
<organism evidence="5 6">
    <name type="scientific">Streptococcus oriscaviae</name>
    <dbReference type="NCBI Taxonomy" id="2781599"/>
    <lineage>
        <taxon>Bacteria</taxon>
        <taxon>Bacillati</taxon>
        <taxon>Bacillota</taxon>
        <taxon>Bacilli</taxon>
        <taxon>Lactobacillales</taxon>
        <taxon>Streptococcaceae</taxon>
        <taxon>Streptococcus</taxon>
    </lineage>
</organism>